<feature type="non-terminal residue" evidence="3">
    <location>
        <position position="1"/>
    </location>
</feature>
<dbReference type="Pfam" id="PF02190">
    <property type="entry name" value="LON_substr_bdg"/>
    <property type="match status" value="1"/>
</dbReference>
<dbReference type="PANTHER" id="PTHR43718:SF2">
    <property type="entry name" value="LON PROTEASE HOMOLOG, MITOCHONDRIAL"/>
    <property type="match status" value="1"/>
</dbReference>
<sequence length="404" mass="45591">AALLRKPGMKTSKTCLVMKTYSNKSFIYSSQCSDAQQFSANYFSGHVRNPFSSMSVKRLPRISMSNRHELRQLLSSETSVVAGGGSALKITNNGKAIAERLRQFSSKTVQLSESFLQCRLFNKHSRVMNFQHQLFWSNNNKKLFSDNFVQSCYTTRFLSSSSQLQNKKNDDDGDSKDESSQVPVEESSEVVTNFSPVGALTTMTVPAFLPIIPIIAISRNPVFPRFVKMIEVSHPELMELLRRKIKFNMPYAGVFLKRDESNESDVVDHIDDVHKVGTFVHITEMHDMGDRLRMIVMAHRRIKITDLAMEEETSYLPEPAAATAVDKTKRRSRRRNGKKESADTDKKDDPSSTPTSFSLGNIFGSGKGETSAEGVEVNKSAHVLMVKTENFTMNHLKVMMKLRH</sequence>
<dbReference type="EMBL" id="HACG01025556">
    <property type="protein sequence ID" value="CEK72421.1"/>
    <property type="molecule type" value="Transcribed_RNA"/>
</dbReference>
<dbReference type="Gene3D" id="2.30.130.40">
    <property type="entry name" value="LON domain-like"/>
    <property type="match status" value="1"/>
</dbReference>
<organism evidence="3">
    <name type="scientific">Arion vulgaris</name>
    <dbReference type="NCBI Taxonomy" id="1028688"/>
    <lineage>
        <taxon>Eukaryota</taxon>
        <taxon>Metazoa</taxon>
        <taxon>Spiralia</taxon>
        <taxon>Lophotrochozoa</taxon>
        <taxon>Mollusca</taxon>
        <taxon>Gastropoda</taxon>
        <taxon>Heterobranchia</taxon>
        <taxon>Euthyneura</taxon>
        <taxon>Panpulmonata</taxon>
        <taxon>Eupulmonata</taxon>
        <taxon>Stylommatophora</taxon>
        <taxon>Helicina</taxon>
        <taxon>Arionoidea</taxon>
        <taxon>Arionidae</taxon>
        <taxon>Arion</taxon>
    </lineage>
</organism>
<dbReference type="InterPro" id="IPR046336">
    <property type="entry name" value="Lon_prtase_N_sf"/>
</dbReference>
<dbReference type="GO" id="GO:0004176">
    <property type="term" value="F:ATP-dependent peptidase activity"/>
    <property type="evidence" value="ECO:0007669"/>
    <property type="project" value="InterPro"/>
</dbReference>
<evidence type="ECO:0000313" key="3">
    <source>
        <dbReference type="EMBL" id="CEK72421.1"/>
    </source>
</evidence>
<gene>
    <name evidence="3" type="primary">ORF82341</name>
</gene>
<dbReference type="InterPro" id="IPR003111">
    <property type="entry name" value="Lon_prtase_N"/>
</dbReference>
<dbReference type="AlphaFoldDB" id="A0A0B6ZX65"/>
<dbReference type="GO" id="GO:0005524">
    <property type="term" value="F:ATP binding"/>
    <property type="evidence" value="ECO:0007669"/>
    <property type="project" value="InterPro"/>
</dbReference>
<dbReference type="PROSITE" id="PS51787">
    <property type="entry name" value="LON_N"/>
    <property type="match status" value="1"/>
</dbReference>
<dbReference type="InterPro" id="IPR015947">
    <property type="entry name" value="PUA-like_sf"/>
</dbReference>
<evidence type="ECO:0000256" key="1">
    <source>
        <dbReference type="SAM" id="MobiDB-lite"/>
    </source>
</evidence>
<dbReference type="GO" id="GO:0003697">
    <property type="term" value="F:single-stranded DNA binding"/>
    <property type="evidence" value="ECO:0007669"/>
    <property type="project" value="TreeGrafter"/>
</dbReference>
<proteinExistence type="predicted"/>
<name>A0A0B6ZX65_9EUPU</name>
<dbReference type="GO" id="GO:0051131">
    <property type="term" value="P:chaperone-mediated protein complex assembly"/>
    <property type="evidence" value="ECO:0007669"/>
    <property type="project" value="TreeGrafter"/>
</dbReference>
<dbReference type="SUPFAM" id="SSF88697">
    <property type="entry name" value="PUA domain-like"/>
    <property type="match status" value="1"/>
</dbReference>
<dbReference type="GO" id="GO:0007005">
    <property type="term" value="P:mitochondrion organization"/>
    <property type="evidence" value="ECO:0007669"/>
    <property type="project" value="TreeGrafter"/>
</dbReference>
<feature type="compositionally biased region" description="Basic residues" evidence="1">
    <location>
        <begin position="328"/>
        <end position="337"/>
    </location>
</feature>
<protein>
    <recommendedName>
        <fullName evidence="2">Lon N-terminal domain-containing protein</fullName>
    </recommendedName>
</protein>
<feature type="region of interest" description="Disordered" evidence="1">
    <location>
        <begin position="318"/>
        <end position="374"/>
    </location>
</feature>
<dbReference type="GO" id="GO:0006515">
    <property type="term" value="P:protein quality control for misfolded or incompletely synthesized proteins"/>
    <property type="evidence" value="ECO:0007669"/>
    <property type="project" value="TreeGrafter"/>
</dbReference>
<evidence type="ECO:0000259" key="2">
    <source>
        <dbReference type="PROSITE" id="PS51787"/>
    </source>
</evidence>
<dbReference type="GO" id="GO:0005759">
    <property type="term" value="C:mitochondrial matrix"/>
    <property type="evidence" value="ECO:0007669"/>
    <property type="project" value="TreeGrafter"/>
</dbReference>
<dbReference type="InterPro" id="IPR027065">
    <property type="entry name" value="Lon_Prtase"/>
</dbReference>
<feature type="compositionally biased region" description="Basic and acidic residues" evidence="1">
    <location>
        <begin position="338"/>
        <end position="350"/>
    </location>
</feature>
<feature type="region of interest" description="Disordered" evidence="1">
    <location>
        <begin position="163"/>
        <end position="188"/>
    </location>
</feature>
<reference evidence="3" key="1">
    <citation type="submission" date="2014-12" db="EMBL/GenBank/DDBJ databases">
        <title>Insight into the proteome of Arion vulgaris.</title>
        <authorList>
            <person name="Aradska J."/>
            <person name="Bulat T."/>
            <person name="Smidak R."/>
            <person name="Sarate P."/>
            <person name="Gangsoo J."/>
            <person name="Sialana F."/>
            <person name="Bilban M."/>
            <person name="Lubec G."/>
        </authorList>
    </citation>
    <scope>NUCLEOTIDE SEQUENCE</scope>
    <source>
        <tissue evidence="3">Skin</tissue>
    </source>
</reference>
<dbReference type="GO" id="GO:0004252">
    <property type="term" value="F:serine-type endopeptidase activity"/>
    <property type="evidence" value="ECO:0007669"/>
    <property type="project" value="InterPro"/>
</dbReference>
<dbReference type="SMART" id="SM00464">
    <property type="entry name" value="LON"/>
    <property type="match status" value="1"/>
</dbReference>
<accession>A0A0B6ZX65</accession>
<dbReference type="PANTHER" id="PTHR43718">
    <property type="entry name" value="LON PROTEASE"/>
    <property type="match status" value="1"/>
</dbReference>
<feature type="domain" description="Lon N-terminal" evidence="2">
    <location>
        <begin position="209"/>
        <end position="404"/>
    </location>
</feature>